<keyword evidence="2" id="KW-0805">Transcription regulation</keyword>
<feature type="domain" description="HTH lysR-type" evidence="5">
    <location>
        <begin position="13"/>
        <end position="65"/>
    </location>
</feature>
<accession>A0A1H3X2X0</accession>
<dbReference type="InterPro" id="IPR005119">
    <property type="entry name" value="LysR_subst-bd"/>
</dbReference>
<evidence type="ECO:0000313" key="6">
    <source>
        <dbReference type="EMBL" id="SDZ93331.1"/>
    </source>
</evidence>
<dbReference type="NCBIfam" id="NF007491">
    <property type="entry name" value="PRK10086.1"/>
    <property type="match status" value="1"/>
</dbReference>
<keyword evidence="3" id="KW-0238">DNA-binding</keyword>
<evidence type="ECO:0000256" key="1">
    <source>
        <dbReference type="ARBA" id="ARBA00009437"/>
    </source>
</evidence>
<dbReference type="CDD" id="cd08432">
    <property type="entry name" value="PBP2_GcdR_TrpI_HvrB_AmpR_like"/>
    <property type="match status" value="1"/>
</dbReference>
<dbReference type="GO" id="GO:0003700">
    <property type="term" value="F:DNA-binding transcription factor activity"/>
    <property type="evidence" value="ECO:0007669"/>
    <property type="project" value="InterPro"/>
</dbReference>
<evidence type="ECO:0000256" key="4">
    <source>
        <dbReference type="ARBA" id="ARBA00023163"/>
    </source>
</evidence>
<dbReference type="SUPFAM" id="SSF46785">
    <property type="entry name" value="Winged helix' DNA-binding domain"/>
    <property type="match status" value="1"/>
</dbReference>
<dbReference type="AlphaFoldDB" id="A0A1H3X2X0"/>
<name>A0A1H3X2X0_9GAMM</name>
<dbReference type="Gene3D" id="3.40.190.10">
    <property type="entry name" value="Periplasmic binding protein-like II"/>
    <property type="match status" value="2"/>
</dbReference>
<dbReference type="PANTHER" id="PTHR30537:SF32">
    <property type="entry name" value="HTH-TYPE TRANSCRIPTIONAL REGULATOR DSDC"/>
    <property type="match status" value="1"/>
</dbReference>
<evidence type="ECO:0000259" key="5">
    <source>
        <dbReference type="PROSITE" id="PS50931"/>
    </source>
</evidence>
<dbReference type="RefSeq" id="WP_175527520.1">
    <property type="nucleotide sequence ID" value="NZ_FNRJ01000001.1"/>
</dbReference>
<dbReference type="Proteomes" id="UP000242469">
    <property type="component" value="Unassembled WGS sequence"/>
</dbReference>
<comment type="similarity">
    <text evidence="1">Belongs to the LysR transcriptional regulatory family.</text>
</comment>
<dbReference type="PANTHER" id="PTHR30537">
    <property type="entry name" value="HTH-TYPE TRANSCRIPTIONAL REGULATOR"/>
    <property type="match status" value="1"/>
</dbReference>
<proteinExistence type="inferred from homology"/>
<keyword evidence="7" id="KW-1185">Reference proteome</keyword>
<keyword evidence="4" id="KW-0804">Transcription</keyword>
<dbReference type="InterPro" id="IPR000847">
    <property type="entry name" value="LysR_HTH_N"/>
</dbReference>
<dbReference type="GO" id="GO:0006351">
    <property type="term" value="P:DNA-templated transcription"/>
    <property type="evidence" value="ECO:0007669"/>
    <property type="project" value="TreeGrafter"/>
</dbReference>
<dbReference type="InterPro" id="IPR036388">
    <property type="entry name" value="WH-like_DNA-bd_sf"/>
</dbReference>
<dbReference type="SUPFAM" id="SSF53850">
    <property type="entry name" value="Periplasmic binding protein-like II"/>
    <property type="match status" value="1"/>
</dbReference>
<organism evidence="6 7">
    <name type="scientific">Marinobacterium iners DSM 11526</name>
    <dbReference type="NCBI Taxonomy" id="1122198"/>
    <lineage>
        <taxon>Bacteria</taxon>
        <taxon>Pseudomonadati</taxon>
        <taxon>Pseudomonadota</taxon>
        <taxon>Gammaproteobacteria</taxon>
        <taxon>Oceanospirillales</taxon>
        <taxon>Oceanospirillaceae</taxon>
        <taxon>Marinobacterium</taxon>
    </lineage>
</organism>
<dbReference type="STRING" id="1122198.SAMN02745729_10114"/>
<dbReference type="PRINTS" id="PR00039">
    <property type="entry name" value="HTHLYSR"/>
</dbReference>
<dbReference type="InterPro" id="IPR036390">
    <property type="entry name" value="WH_DNA-bd_sf"/>
</dbReference>
<evidence type="ECO:0000256" key="2">
    <source>
        <dbReference type="ARBA" id="ARBA00023015"/>
    </source>
</evidence>
<dbReference type="EMBL" id="FNRJ01000001">
    <property type="protein sequence ID" value="SDZ93331.1"/>
    <property type="molecule type" value="Genomic_DNA"/>
</dbReference>
<gene>
    <name evidence="6" type="ORF">SAMN02745729_10114</name>
</gene>
<dbReference type="Pfam" id="PF03466">
    <property type="entry name" value="LysR_substrate"/>
    <property type="match status" value="1"/>
</dbReference>
<dbReference type="PROSITE" id="PS50931">
    <property type="entry name" value="HTH_LYSR"/>
    <property type="match status" value="1"/>
</dbReference>
<reference evidence="7" key="1">
    <citation type="submission" date="2016-10" db="EMBL/GenBank/DDBJ databases">
        <authorList>
            <person name="Varghese N."/>
            <person name="Submissions S."/>
        </authorList>
    </citation>
    <scope>NUCLEOTIDE SEQUENCE [LARGE SCALE GENOMIC DNA]</scope>
    <source>
        <strain evidence="7">DSM 11526</strain>
    </source>
</reference>
<evidence type="ECO:0000313" key="7">
    <source>
        <dbReference type="Proteomes" id="UP000242469"/>
    </source>
</evidence>
<evidence type="ECO:0000256" key="3">
    <source>
        <dbReference type="ARBA" id="ARBA00023125"/>
    </source>
</evidence>
<sequence>MDTTLVGKTLPGLHCFACAAQHLSFTKAGEAMNLSQSAVSHRIRKLEEQLGFFLFKRLTRQLVLTEEGKRLYSVIQSSLDDISAEIHSLQNQEVGGTLHITSTPSFSSCWLTPRLSDFAEQYPNIFLHLRTRNDRVNFSAESVDLAIYYGKSEHPGLVVTPFMDEKVLPVCSRDYADRKSLWGAPQALASCTLLHDAQPWPNAQYFSEWKSWLDFAGLNDIDYEGGHSFDRAELASAWAMQGGGVAMGRLRLVQDQLESGELVAPFEMDCTASQSYYLVSTQERSQTTRVAALCEWLLQQAQQQA</sequence>
<protein>
    <submittedName>
        <fullName evidence="6">LysR family transcriptional regulator, D-serine deaminase activator</fullName>
    </submittedName>
</protein>
<dbReference type="Gene3D" id="1.10.10.10">
    <property type="entry name" value="Winged helix-like DNA-binding domain superfamily/Winged helix DNA-binding domain"/>
    <property type="match status" value="1"/>
</dbReference>
<dbReference type="InterPro" id="IPR058163">
    <property type="entry name" value="LysR-type_TF_proteobact-type"/>
</dbReference>
<dbReference type="FunFam" id="1.10.10.10:FF:000001">
    <property type="entry name" value="LysR family transcriptional regulator"/>
    <property type="match status" value="1"/>
</dbReference>
<dbReference type="Pfam" id="PF00126">
    <property type="entry name" value="HTH_1"/>
    <property type="match status" value="1"/>
</dbReference>
<dbReference type="GO" id="GO:0043565">
    <property type="term" value="F:sequence-specific DNA binding"/>
    <property type="evidence" value="ECO:0007669"/>
    <property type="project" value="TreeGrafter"/>
</dbReference>